<dbReference type="PANTHER" id="PTHR43798">
    <property type="entry name" value="MONOACYLGLYCEROL LIPASE"/>
    <property type="match status" value="1"/>
</dbReference>
<evidence type="ECO:0000313" key="3">
    <source>
        <dbReference type="Proteomes" id="UP000184608"/>
    </source>
</evidence>
<protein>
    <submittedName>
        <fullName evidence="2">AB hydrolase superfamily protein YvaM</fullName>
        <ecNumber evidence="2">3.-.-.-</ecNumber>
    </submittedName>
</protein>
<dbReference type="SUPFAM" id="SSF53474">
    <property type="entry name" value="alpha/beta-Hydrolases"/>
    <property type="match status" value="1"/>
</dbReference>
<dbReference type="InterPro" id="IPR050266">
    <property type="entry name" value="AB_hydrolase_sf"/>
</dbReference>
<proteinExistence type="predicted"/>
<dbReference type="EC" id="3.-.-.-" evidence="2"/>
<dbReference type="InterPro" id="IPR029058">
    <property type="entry name" value="AB_hydrolase_fold"/>
</dbReference>
<feature type="domain" description="AB hydrolase-1" evidence="1">
    <location>
        <begin position="24"/>
        <end position="128"/>
    </location>
</feature>
<keyword evidence="3" id="KW-1185">Reference proteome</keyword>
<evidence type="ECO:0000259" key="1">
    <source>
        <dbReference type="Pfam" id="PF00561"/>
    </source>
</evidence>
<dbReference type="PRINTS" id="PR00111">
    <property type="entry name" value="ABHYDROLASE"/>
</dbReference>
<reference evidence="2 3" key="1">
    <citation type="submission" date="2016-11" db="EMBL/GenBank/DDBJ databases">
        <authorList>
            <person name="Jaros S."/>
            <person name="Januszkiewicz K."/>
            <person name="Wedrychowicz H."/>
        </authorList>
    </citation>
    <scope>NUCLEOTIDE SEQUENCE [LARGE SCALE GENOMIC DNA]</scope>
    <source>
        <strain evidence="2 3">CECT 7868</strain>
    </source>
</reference>
<dbReference type="RefSeq" id="WP_073605012.1">
    <property type="nucleotide sequence ID" value="NZ_FQXZ01000039.1"/>
</dbReference>
<dbReference type="Pfam" id="PF00561">
    <property type="entry name" value="Abhydrolase_1"/>
    <property type="match status" value="1"/>
</dbReference>
<gene>
    <name evidence="2" type="primary">yvaM</name>
    <name evidence="2" type="ORF">VA7868_03391</name>
</gene>
<dbReference type="OrthoDB" id="5853561at2"/>
<dbReference type="Proteomes" id="UP000184608">
    <property type="component" value="Unassembled WGS sequence"/>
</dbReference>
<dbReference type="EMBL" id="FQXZ01000039">
    <property type="protein sequence ID" value="SHI29040.1"/>
    <property type="molecule type" value="Genomic_DNA"/>
</dbReference>
<name>A0A1M5ZXS0_9VIBR</name>
<organism evidence="2 3">
    <name type="scientific">Vibrio aerogenes CECT 7868</name>
    <dbReference type="NCBI Taxonomy" id="1216006"/>
    <lineage>
        <taxon>Bacteria</taxon>
        <taxon>Pseudomonadati</taxon>
        <taxon>Pseudomonadota</taxon>
        <taxon>Gammaproteobacteria</taxon>
        <taxon>Vibrionales</taxon>
        <taxon>Vibrionaceae</taxon>
        <taxon>Vibrio</taxon>
    </lineage>
</organism>
<dbReference type="InterPro" id="IPR000073">
    <property type="entry name" value="AB_hydrolase_1"/>
</dbReference>
<dbReference type="AlphaFoldDB" id="A0A1M5ZXS0"/>
<sequence length="256" mass="27415">MKSLFIESCQSFLRYHDIPGDKVPIVFIHGIGCASSSDYPAVAAQLVSQGHRCILVDLLGAGFSDHPAGFSYSVEAHAQVLAELVDAIHLSGFVIFGHSAGGAVATVFASLCVDKVEKLILAEPNLDPGGGFFSCSIAEQSLSEYLRQGHQQKIQDSAASGNDIWAGTMQVAHPIAVHRLACSLVAGSVPTWRTLLFQLSKPRLVLFGEYSLPDPDTERLPQSGVDVSIIPQAGHSMMWDNPVAVAQTIERFMMPG</sequence>
<dbReference type="Gene3D" id="3.40.50.1820">
    <property type="entry name" value="alpha/beta hydrolase"/>
    <property type="match status" value="1"/>
</dbReference>
<keyword evidence="2" id="KW-0378">Hydrolase</keyword>
<dbReference type="GO" id="GO:0016787">
    <property type="term" value="F:hydrolase activity"/>
    <property type="evidence" value="ECO:0007669"/>
    <property type="project" value="UniProtKB-KW"/>
</dbReference>
<accession>A0A1M5ZXS0</accession>
<evidence type="ECO:0000313" key="2">
    <source>
        <dbReference type="EMBL" id="SHI29040.1"/>
    </source>
</evidence>
<dbReference type="STRING" id="1216006.VA7868_03391"/>